<evidence type="ECO:0000313" key="2">
    <source>
        <dbReference type="Proteomes" id="UP000018291"/>
    </source>
</evidence>
<sequence length="82" mass="9566">MPHSESPETPPNRAAFPPERELARLWNIATTLLARRLNPKRRARSFPRVVKRKYTKWHVKRAAHADWPQPAHLPEITLTLVS</sequence>
<accession>R4YWR6</accession>
<reference evidence="1 2" key="1">
    <citation type="journal article" date="2013" name="ISME J.">
        <title>Metabolic model for the filamentous 'Candidatus Microthrix parvicella' based on genomic and metagenomic analyses.</title>
        <authorList>
            <person name="Jon McIlroy S."/>
            <person name="Kristiansen R."/>
            <person name="Albertsen M."/>
            <person name="Michael Karst S."/>
            <person name="Rossetti S."/>
            <person name="Lund Nielsen J."/>
            <person name="Tandoi V."/>
            <person name="James Seviour R."/>
            <person name="Nielsen P.H."/>
        </authorList>
    </citation>
    <scope>NUCLEOTIDE SEQUENCE [LARGE SCALE GENOMIC DNA]</scope>
    <source>
        <strain evidence="1 2">RN1</strain>
    </source>
</reference>
<dbReference type="AlphaFoldDB" id="R4YWR6"/>
<protein>
    <submittedName>
        <fullName evidence="1">Uncharacterized protein</fullName>
    </submittedName>
</protein>
<proteinExistence type="predicted"/>
<keyword evidence="2" id="KW-1185">Reference proteome</keyword>
<dbReference type="Proteomes" id="UP000018291">
    <property type="component" value="Unassembled WGS sequence"/>
</dbReference>
<evidence type="ECO:0000313" key="1">
    <source>
        <dbReference type="EMBL" id="CCM62488.1"/>
    </source>
</evidence>
<organism evidence="1 2">
    <name type="scientific">Candidatus Neomicrothrix parvicella RN1</name>
    <dbReference type="NCBI Taxonomy" id="1229780"/>
    <lineage>
        <taxon>Bacteria</taxon>
        <taxon>Bacillati</taxon>
        <taxon>Actinomycetota</taxon>
        <taxon>Acidimicrobiia</taxon>
        <taxon>Acidimicrobiales</taxon>
        <taxon>Microthrixaceae</taxon>
        <taxon>Candidatus Neomicrothrix</taxon>
    </lineage>
</organism>
<dbReference type="STRING" id="1229780.BN381_130046"/>
<name>R4YWR6_9ACTN</name>
<comment type="caution">
    <text evidence="1">The sequence shown here is derived from an EMBL/GenBank/DDBJ whole genome shotgun (WGS) entry which is preliminary data.</text>
</comment>
<gene>
    <name evidence="1" type="ORF">BN381_130046</name>
</gene>
<dbReference type="EMBL" id="CANL01000005">
    <property type="protein sequence ID" value="CCM62488.1"/>
    <property type="molecule type" value="Genomic_DNA"/>
</dbReference>
<dbReference type="HOGENOM" id="CLU_2552017_0_0_11"/>